<keyword evidence="3" id="KW-1185">Reference proteome</keyword>
<dbReference type="EMBL" id="VUJU01010341">
    <property type="protein sequence ID" value="KAF0714690.1"/>
    <property type="molecule type" value="Genomic_DNA"/>
</dbReference>
<feature type="transmembrane region" description="Helical" evidence="1">
    <location>
        <begin position="30"/>
        <end position="50"/>
    </location>
</feature>
<accession>A0A6G0W0B2</accession>
<proteinExistence type="predicted"/>
<sequence length="100" mass="11578">MSFLLTTSIMIIHSPSYSKKAKLVSSYRPFLLLTFLLLRTLNTLLLAITLSKFCNTWNRKVNKLKLFTPNNCPDVTFNNSKMLHSREVKYLGLLLNKKLN</sequence>
<evidence type="ECO:0000313" key="3">
    <source>
        <dbReference type="Proteomes" id="UP000478052"/>
    </source>
</evidence>
<dbReference type="AlphaFoldDB" id="A0A6G0W0B2"/>
<dbReference type="Proteomes" id="UP000478052">
    <property type="component" value="Unassembled WGS sequence"/>
</dbReference>
<protein>
    <submittedName>
        <fullName evidence="2">Ribosome biogenesis protein TSR3 isoform X1</fullName>
    </submittedName>
</protein>
<keyword evidence="1" id="KW-0472">Membrane</keyword>
<name>A0A6G0W0B2_APHCR</name>
<keyword evidence="1" id="KW-1133">Transmembrane helix</keyword>
<evidence type="ECO:0000313" key="2">
    <source>
        <dbReference type="EMBL" id="KAF0714690.1"/>
    </source>
</evidence>
<evidence type="ECO:0000256" key="1">
    <source>
        <dbReference type="SAM" id="Phobius"/>
    </source>
</evidence>
<gene>
    <name evidence="2" type="ORF">FWK35_00034969</name>
</gene>
<comment type="caution">
    <text evidence="2">The sequence shown here is derived from an EMBL/GenBank/DDBJ whole genome shotgun (WGS) entry which is preliminary data.</text>
</comment>
<keyword evidence="1" id="KW-0812">Transmembrane</keyword>
<reference evidence="2 3" key="1">
    <citation type="submission" date="2019-08" db="EMBL/GenBank/DDBJ databases">
        <title>Whole genome of Aphis craccivora.</title>
        <authorList>
            <person name="Voronova N.V."/>
            <person name="Shulinski R.S."/>
            <person name="Bandarenka Y.V."/>
            <person name="Zhorov D.G."/>
            <person name="Warner D."/>
        </authorList>
    </citation>
    <scope>NUCLEOTIDE SEQUENCE [LARGE SCALE GENOMIC DNA]</scope>
    <source>
        <strain evidence="2">180601</strain>
        <tissue evidence="2">Whole Body</tissue>
    </source>
</reference>
<organism evidence="2 3">
    <name type="scientific">Aphis craccivora</name>
    <name type="common">Cowpea aphid</name>
    <dbReference type="NCBI Taxonomy" id="307492"/>
    <lineage>
        <taxon>Eukaryota</taxon>
        <taxon>Metazoa</taxon>
        <taxon>Ecdysozoa</taxon>
        <taxon>Arthropoda</taxon>
        <taxon>Hexapoda</taxon>
        <taxon>Insecta</taxon>
        <taxon>Pterygota</taxon>
        <taxon>Neoptera</taxon>
        <taxon>Paraneoptera</taxon>
        <taxon>Hemiptera</taxon>
        <taxon>Sternorrhyncha</taxon>
        <taxon>Aphidomorpha</taxon>
        <taxon>Aphidoidea</taxon>
        <taxon>Aphididae</taxon>
        <taxon>Aphidini</taxon>
        <taxon>Aphis</taxon>
        <taxon>Aphis</taxon>
    </lineage>
</organism>